<dbReference type="PANTHER" id="PTHR37326">
    <property type="entry name" value="BLL3975 PROTEIN"/>
    <property type="match status" value="1"/>
</dbReference>
<organism evidence="6 7">
    <name type="scientific">Aquimarina addita</name>
    <dbReference type="NCBI Taxonomy" id="870485"/>
    <lineage>
        <taxon>Bacteria</taxon>
        <taxon>Pseudomonadati</taxon>
        <taxon>Bacteroidota</taxon>
        <taxon>Flavobacteriia</taxon>
        <taxon>Flavobacteriales</taxon>
        <taxon>Flavobacteriaceae</taxon>
        <taxon>Aquimarina</taxon>
    </lineage>
</organism>
<evidence type="ECO:0000256" key="3">
    <source>
        <dbReference type="ARBA" id="ARBA00022801"/>
    </source>
</evidence>
<dbReference type="Gene3D" id="3.40.630.10">
    <property type="entry name" value="Zn peptidases"/>
    <property type="match status" value="1"/>
</dbReference>
<evidence type="ECO:0000313" key="6">
    <source>
        <dbReference type="EMBL" id="GAA4112271.1"/>
    </source>
</evidence>
<name>A0ABP7XEB2_9FLAO</name>
<reference evidence="7" key="1">
    <citation type="journal article" date="2019" name="Int. J. Syst. Evol. Microbiol.">
        <title>The Global Catalogue of Microorganisms (GCM) 10K type strain sequencing project: providing services to taxonomists for standard genome sequencing and annotation.</title>
        <authorList>
            <consortium name="The Broad Institute Genomics Platform"/>
            <consortium name="The Broad Institute Genome Sequencing Center for Infectious Disease"/>
            <person name="Wu L."/>
            <person name="Ma J."/>
        </authorList>
    </citation>
    <scope>NUCLEOTIDE SEQUENCE [LARGE SCALE GENOMIC DNA]</scope>
    <source>
        <strain evidence="7">JCM 17106</strain>
    </source>
</reference>
<dbReference type="InterPro" id="IPR055438">
    <property type="entry name" value="AstE_AspA_cat"/>
</dbReference>
<keyword evidence="4" id="KW-0862">Zinc</keyword>
<dbReference type="Pfam" id="PF24827">
    <property type="entry name" value="AstE_AspA_cat"/>
    <property type="match status" value="1"/>
</dbReference>
<evidence type="ECO:0000256" key="1">
    <source>
        <dbReference type="ARBA" id="ARBA00001947"/>
    </source>
</evidence>
<evidence type="ECO:0000256" key="4">
    <source>
        <dbReference type="ARBA" id="ARBA00022833"/>
    </source>
</evidence>
<proteinExistence type="predicted"/>
<dbReference type="SUPFAM" id="SSF53187">
    <property type="entry name" value="Zn-dependent exopeptidases"/>
    <property type="match status" value="1"/>
</dbReference>
<dbReference type="PANTHER" id="PTHR37326:SF2">
    <property type="entry name" value="SUCCINYLGLUTAMATE DESUCCINYLASE_ASPARTOACYLASE FAMILY PROTEIN"/>
    <property type="match status" value="1"/>
</dbReference>
<sequence length="323" mass="35926">MLNNEIKILGHAISNGKGVQVNLDIAKLHTRTKIEVPIIVERAKKDGPTLLITGGIHGNEVNGIEIVRQLVAKGFNKPERGMVICIPVVNVFGFLNQTRKFPDGRDLNRVFPGSVRGSLASRFAYHIIKEIAPLAEYCIDYHTGGDSRFNAPQIRVSQGDNESMKLAEIFGAPFILQSKNKEKSFRETLRKLGKKVLLFEGGKTLFLDDDITKAGVAGALRVMQHLGMRDFPKELEKNESPFIKPTLISNSIWIRAKYSGMFHSQIKLGSYIHKGTIIGSISDPFGDFEKYIKASYSGYIICINQSPIVNQGDAIIHISFEKN</sequence>
<gene>
    <name evidence="6" type="ORF">GCM10022393_10590</name>
</gene>
<keyword evidence="7" id="KW-1185">Reference proteome</keyword>
<dbReference type="RefSeq" id="WP_344925393.1">
    <property type="nucleotide sequence ID" value="NZ_BAABCW010000003.1"/>
</dbReference>
<dbReference type="InterPro" id="IPR043795">
    <property type="entry name" value="N-alpha-Ac-DABA-like"/>
</dbReference>
<keyword evidence="3" id="KW-0378">Hydrolase</keyword>
<dbReference type="Proteomes" id="UP001500459">
    <property type="component" value="Unassembled WGS sequence"/>
</dbReference>
<comment type="cofactor">
    <cofactor evidence="1">
        <name>Zn(2+)</name>
        <dbReference type="ChEBI" id="CHEBI:29105"/>
    </cofactor>
</comment>
<evidence type="ECO:0000313" key="7">
    <source>
        <dbReference type="Proteomes" id="UP001500459"/>
    </source>
</evidence>
<comment type="caution">
    <text evidence="6">The sequence shown here is derived from an EMBL/GenBank/DDBJ whole genome shotgun (WGS) entry which is preliminary data.</text>
</comment>
<dbReference type="InterPro" id="IPR053138">
    <property type="entry name" value="N-alpha-Ac-DABA_deacetylase"/>
</dbReference>
<dbReference type="CDD" id="cd06251">
    <property type="entry name" value="M14_ASTE_ASPA-like"/>
    <property type="match status" value="1"/>
</dbReference>
<accession>A0ABP7XEB2</accession>
<evidence type="ECO:0000256" key="2">
    <source>
        <dbReference type="ARBA" id="ARBA00022723"/>
    </source>
</evidence>
<dbReference type="PIRSF" id="PIRSF039012">
    <property type="entry name" value="ASP"/>
    <property type="match status" value="1"/>
</dbReference>
<feature type="domain" description="Succinylglutamate desuccinylase/Aspartoacylase catalytic" evidence="5">
    <location>
        <begin position="46"/>
        <end position="226"/>
    </location>
</feature>
<protein>
    <submittedName>
        <fullName evidence="6">Succinylglutamate desuccinylase/aspartoacylase family protein</fullName>
    </submittedName>
</protein>
<dbReference type="EMBL" id="BAABCW010000003">
    <property type="protein sequence ID" value="GAA4112271.1"/>
    <property type="molecule type" value="Genomic_DNA"/>
</dbReference>
<keyword evidence="2" id="KW-0479">Metal-binding</keyword>
<evidence type="ECO:0000259" key="5">
    <source>
        <dbReference type="Pfam" id="PF24827"/>
    </source>
</evidence>